<evidence type="ECO:0000256" key="1">
    <source>
        <dbReference type="SAM" id="Phobius"/>
    </source>
</evidence>
<accession>A0A0F2TL12</accession>
<keyword evidence="1" id="KW-0472">Membrane</keyword>
<keyword evidence="1" id="KW-1133">Transmembrane helix</keyword>
<feature type="transmembrane region" description="Helical" evidence="1">
    <location>
        <begin position="91"/>
        <end position="115"/>
    </location>
</feature>
<dbReference type="RefSeq" id="WP_045692895.1">
    <property type="nucleotide sequence ID" value="NZ_JZKH01000007.1"/>
</dbReference>
<organism evidence="2 3">
    <name type="scientific">Streptomyces rubellomurinus (strain ATCC 31215)</name>
    <dbReference type="NCBI Taxonomy" id="359131"/>
    <lineage>
        <taxon>Bacteria</taxon>
        <taxon>Bacillati</taxon>
        <taxon>Actinomycetota</taxon>
        <taxon>Actinomycetes</taxon>
        <taxon>Kitasatosporales</taxon>
        <taxon>Streptomycetaceae</taxon>
        <taxon>Streptomyces</taxon>
    </lineage>
</organism>
<feature type="transmembrane region" description="Helical" evidence="1">
    <location>
        <begin position="127"/>
        <end position="148"/>
    </location>
</feature>
<dbReference type="Proteomes" id="UP000033699">
    <property type="component" value="Unassembled WGS sequence"/>
</dbReference>
<feature type="transmembrane region" description="Helical" evidence="1">
    <location>
        <begin position="61"/>
        <end position="79"/>
    </location>
</feature>
<protein>
    <submittedName>
        <fullName evidence="2">Uncharacterized protein</fullName>
    </submittedName>
</protein>
<proteinExistence type="predicted"/>
<dbReference type="AlphaFoldDB" id="A0A0F2TL12"/>
<dbReference type="OrthoDB" id="4207230at2"/>
<keyword evidence="3" id="KW-1185">Reference proteome</keyword>
<reference evidence="2 3" key="1">
    <citation type="submission" date="2015-02" db="EMBL/GenBank/DDBJ databases">
        <authorList>
            <person name="Ju K.-S."/>
            <person name="Doroghazi J.R."/>
            <person name="Metcalf W."/>
        </authorList>
    </citation>
    <scope>NUCLEOTIDE SEQUENCE [LARGE SCALE GENOMIC DNA]</scope>
    <source>
        <strain evidence="2 3">ATCC 31215</strain>
    </source>
</reference>
<sequence length="162" mass="16911">MTRHQLRTVTLAGSLALPYVAMKTYWAAGGRAGLADGFSLADEFRRNGGPAALIRLEHHGVDFTAVLALTGVALAFVVARHLPQNPLLRRLLLAPAWAGTLLIPYGLLTALLGALGTGAEDARITGWILPAGVAAFVGIGTALAAAAWPHRPLRRGARTGAH</sequence>
<evidence type="ECO:0000313" key="3">
    <source>
        <dbReference type="Proteomes" id="UP000033699"/>
    </source>
</evidence>
<dbReference type="EMBL" id="JZKH01000007">
    <property type="protein sequence ID" value="KJS62945.1"/>
    <property type="molecule type" value="Genomic_DNA"/>
</dbReference>
<gene>
    <name evidence="2" type="ORF">VM95_05475</name>
</gene>
<evidence type="ECO:0000313" key="2">
    <source>
        <dbReference type="EMBL" id="KJS62945.1"/>
    </source>
</evidence>
<name>A0A0F2TL12_STRR3</name>
<keyword evidence="1" id="KW-0812">Transmembrane</keyword>
<dbReference type="PATRIC" id="fig|359131.3.peg.6177"/>
<comment type="caution">
    <text evidence="2">The sequence shown here is derived from an EMBL/GenBank/DDBJ whole genome shotgun (WGS) entry which is preliminary data.</text>
</comment>